<reference evidence="1" key="1">
    <citation type="journal article" date="2021" name="Microorganisms">
        <title>Phylogenomic Reconstruction and Metabolic Potential of the Genus Aminobacter.</title>
        <authorList>
            <person name="Artuso I."/>
            <person name="Turrini P."/>
            <person name="Pirolo M."/>
            <person name="Lugli G.A."/>
            <person name="Ventura M."/>
            <person name="Visca P."/>
        </authorList>
    </citation>
    <scope>NUCLEOTIDE SEQUENCE</scope>
    <source>
        <strain evidence="1">LMG 26462</strain>
    </source>
</reference>
<sequence length="111" mass="12726">MGTKRQISPLGSLPSQFHNRSLDLGLGEGNQCFNLIEQATISHFGYSAAQDSQFQAYRFRIRYLIRTHRSNSRRVKPIWSDLFLCRENMNAKVTAPRRAPGRTVEKVKSLT</sequence>
<dbReference type="EMBL" id="JAFLWW010000004">
    <property type="protein sequence ID" value="MBT1157292.1"/>
    <property type="molecule type" value="Genomic_DNA"/>
</dbReference>
<keyword evidence="2" id="KW-1185">Reference proteome</keyword>
<dbReference type="AlphaFoldDB" id="A0A9X1D5L0"/>
<gene>
    <name evidence="1" type="ORF">J1C56_17005</name>
</gene>
<protein>
    <submittedName>
        <fullName evidence="1">Uncharacterized protein</fullName>
    </submittedName>
</protein>
<comment type="caution">
    <text evidence="1">The sequence shown here is derived from an EMBL/GenBank/DDBJ whole genome shotgun (WGS) entry which is preliminary data.</text>
</comment>
<evidence type="ECO:0000313" key="2">
    <source>
        <dbReference type="Proteomes" id="UP001138921"/>
    </source>
</evidence>
<reference evidence="1" key="2">
    <citation type="submission" date="2021-03" db="EMBL/GenBank/DDBJ databases">
        <authorList>
            <person name="Artuso I."/>
            <person name="Turrini P."/>
            <person name="Pirolo M."/>
            <person name="Lugli G.A."/>
            <person name="Ventura M."/>
            <person name="Visca P."/>
        </authorList>
    </citation>
    <scope>NUCLEOTIDE SEQUENCE</scope>
    <source>
        <strain evidence="1">LMG 26462</strain>
    </source>
</reference>
<name>A0A9X1D5L0_9HYPH</name>
<evidence type="ECO:0000313" key="1">
    <source>
        <dbReference type="EMBL" id="MBT1157292.1"/>
    </source>
</evidence>
<organism evidence="1 2">
    <name type="scientific">Aminobacter anthyllidis</name>
    <dbReference type="NCBI Taxonomy" id="1035067"/>
    <lineage>
        <taxon>Bacteria</taxon>
        <taxon>Pseudomonadati</taxon>
        <taxon>Pseudomonadota</taxon>
        <taxon>Alphaproteobacteria</taxon>
        <taxon>Hyphomicrobiales</taxon>
        <taxon>Phyllobacteriaceae</taxon>
        <taxon>Aminobacter</taxon>
    </lineage>
</organism>
<proteinExistence type="predicted"/>
<dbReference type="Proteomes" id="UP001138921">
    <property type="component" value="Unassembled WGS sequence"/>
</dbReference>
<dbReference type="RefSeq" id="WP_214391217.1">
    <property type="nucleotide sequence ID" value="NZ_JAFLWW010000004.1"/>
</dbReference>
<accession>A0A9X1D5L0</accession>